<dbReference type="Gene3D" id="6.10.250.1770">
    <property type="match status" value="1"/>
</dbReference>
<protein>
    <recommendedName>
        <fullName evidence="5">Ribosomal RNA-processing protein 7 C-terminal domain-containing protein</fullName>
    </recommendedName>
</protein>
<feature type="region of interest" description="Disordered" evidence="3">
    <location>
        <begin position="30"/>
        <end position="251"/>
    </location>
</feature>
<evidence type="ECO:0000256" key="3">
    <source>
        <dbReference type="SAM" id="MobiDB-lite"/>
    </source>
</evidence>
<dbReference type="GO" id="GO:0034456">
    <property type="term" value="C:UTP-C complex"/>
    <property type="evidence" value="ECO:0007669"/>
    <property type="project" value="TreeGrafter"/>
</dbReference>
<feature type="coiled-coil region" evidence="2">
    <location>
        <begin position="353"/>
        <end position="380"/>
    </location>
</feature>
<reference evidence="7" key="1">
    <citation type="journal article" date="2017" name="Plant J.">
        <title>The pomegranate (Punica granatum L.) genome and the genomics of punicalagin biosynthesis.</title>
        <authorList>
            <person name="Qin G."/>
            <person name="Xu C."/>
            <person name="Ming R."/>
            <person name="Tang H."/>
            <person name="Guyot R."/>
            <person name="Kramer E.M."/>
            <person name="Hu Y."/>
            <person name="Yi X."/>
            <person name="Qi Y."/>
            <person name="Xu X."/>
            <person name="Gao Z."/>
            <person name="Pan H."/>
            <person name="Jian J."/>
            <person name="Tian Y."/>
            <person name="Yue Z."/>
            <person name="Xu Y."/>
        </authorList>
    </citation>
    <scope>NUCLEOTIDE SEQUENCE [LARGE SCALE GENOMIC DNA]</scope>
    <source>
        <strain evidence="7">cv. Dabenzi</strain>
    </source>
</reference>
<name>A0A218VX69_PUNGR</name>
<dbReference type="InterPro" id="IPR024326">
    <property type="entry name" value="RRP7_C"/>
</dbReference>
<proteinExistence type="inferred from homology"/>
<comment type="similarity">
    <text evidence="1">Belongs to the RRP7 family.</text>
</comment>
<gene>
    <name evidence="6" type="ORF">CDL15_Pgr020429</name>
</gene>
<evidence type="ECO:0000259" key="5">
    <source>
        <dbReference type="Pfam" id="PF12923"/>
    </source>
</evidence>
<evidence type="ECO:0000256" key="1">
    <source>
        <dbReference type="ARBA" id="ARBA00006110"/>
    </source>
</evidence>
<feature type="domain" description="Ribosomal RNA-processing protein 7 C-terminal" evidence="5">
    <location>
        <begin position="263"/>
        <end position="386"/>
    </location>
</feature>
<dbReference type="EMBL" id="MTKT01005809">
    <property type="protein sequence ID" value="OWM64462.1"/>
    <property type="molecule type" value="Genomic_DNA"/>
</dbReference>
<evidence type="ECO:0000313" key="7">
    <source>
        <dbReference type="Proteomes" id="UP000197138"/>
    </source>
</evidence>
<keyword evidence="2" id="KW-0175">Coiled coil</keyword>
<dbReference type="InterPro" id="IPR040446">
    <property type="entry name" value="RRP7"/>
</dbReference>
<organism evidence="6 7">
    <name type="scientific">Punica granatum</name>
    <name type="common">Pomegranate</name>
    <dbReference type="NCBI Taxonomy" id="22663"/>
    <lineage>
        <taxon>Eukaryota</taxon>
        <taxon>Viridiplantae</taxon>
        <taxon>Streptophyta</taxon>
        <taxon>Embryophyta</taxon>
        <taxon>Tracheophyta</taxon>
        <taxon>Spermatophyta</taxon>
        <taxon>Magnoliopsida</taxon>
        <taxon>eudicotyledons</taxon>
        <taxon>Gunneridae</taxon>
        <taxon>Pentapetalae</taxon>
        <taxon>rosids</taxon>
        <taxon>malvids</taxon>
        <taxon>Myrtales</taxon>
        <taxon>Lythraceae</taxon>
        <taxon>Punica</taxon>
    </lineage>
</organism>
<feature type="signal peptide" evidence="4">
    <location>
        <begin position="1"/>
        <end position="18"/>
    </location>
</feature>
<feature type="compositionally biased region" description="Basic and acidic residues" evidence="3">
    <location>
        <begin position="221"/>
        <end position="245"/>
    </location>
</feature>
<evidence type="ECO:0000313" key="6">
    <source>
        <dbReference type="EMBL" id="OWM64462.1"/>
    </source>
</evidence>
<dbReference type="Proteomes" id="UP000197138">
    <property type="component" value="Unassembled WGS sequence"/>
</dbReference>
<dbReference type="PANTHER" id="PTHR13191:SF0">
    <property type="entry name" value="RIBOSOMAL RNA-PROCESSING PROTEIN 7 HOMOLOG A-RELATED"/>
    <property type="match status" value="1"/>
</dbReference>
<feature type="compositionally biased region" description="Basic residues" evidence="3">
    <location>
        <begin position="94"/>
        <end position="104"/>
    </location>
</feature>
<dbReference type="CDD" id="cd12951">
    <property type="entry name" value="RRP7_Rrp7A"/>
    <property type="match status" value="1"/>
</dbReference>
<dbReference type="GO" id="GO:0006364">
    <property type="term" value="P:rRNA processing"/>
    <property type="evidence" value="ECO:0007669"/>
    <property type="project" value="TreeGrafter"/>
</dbReference>
<evidence type="ECO:0000256" key="4">
    <source>
        <dbReference type="SAM" id="SignalP"/>
    </source>
</evidence>
<feature type="compositionally biased region" description="Basic and acidic residues" evidence="3">
    <location>
        <begin position="105"/>
        <end position="127"/>
    </location>
</feature>
<dbReference type="PANTHER" id="PTHR13191">
    <property type="entry name" value="RIBOSOMAL RNA PROCESSING PROTEIN 7-RELATED"/>
    <property type="match status" value="1"/>
</dbReference>
<evidence type="ECO:0000256" key="2">
    <source>
        <dbReference type="SAM" id="Coils"/>
    </source>
</evidence>
<dbReference type="GO" id="GO:0032545">
    <property type="term" value="C:CURI complex"/>
    <property type="evidence" value="ECO:0007669"/>
    <property type="project" value="TreeGrafter"/>
</dbReference>
<feature type="compositionally biased region" description="Basic residues" evidence="3">
    <location>
        <begin position="169"/>
        <end position="183"/>
    </location>
</feature>
<dbReference type="Pfam" id="PF12923">
    <property type="entry name" value="RRP7"/>
    <property type="match status" value="1"/>
</dbReference>
<dbReference type="AlphaFoldDB" id="A0A218VX69"/>
<feature type="compositionally biased region" description="Basic and acidic residues" evidence="3">
    <location>
        <begin position="145"/>
        <end position="159"/>
    </location>
</feature>
<dbReference type="GO" id="GO:0000028">
    <property type="term" value="P:ribosomal small subunit assembly"/>
    <property type="evidence" value="ECO:0007669"/>
    <property type="project" value="TreeGrafter"/>
</dbReference>
<feature type="chain" id="PRO_5012217029" description="Ribosomal RNA-processing protein 7 C-terminal domain-containing protein" evidence="4">
    <location>
        <begin position="19"/>
        <end position="386"/>
    </location>
</feature>
<feature type="region of interest" description="Disordered" evidence="3">
    <location>
        <begin position="289"/>
        <end position="321"/>
    </location>
</feature>
<sequence>MGLLWTLFLLHLLHRLRKLLKPYVPVGGKKTRRRKKDRSLMLDRAEVGGIKNRHGGKKMTKIKNKKRKGESIADGDGSEMNGKDYSSSKAVGREKRKKILKKKEKKLEERNAPAEPGHDAMLNREEVGSIDAKLGEKKKRRKREKKDSADVEDAFHTDIEGNNSIKVKDGKKSKKSSLKKKMKVHIESESQGEPEPQMSDGLEIMNGKSKKDKRKKKALKQSREGEELVEDKAEPSKEEVYHISSEDEDSPKGMKKWLMEYHQSRPGLKILQQRIDEFITAHEEKLEEERKEREARAADGGWTVVTHHKGRKKTTESDTGTVVGSVSEAALKDQMAKKKHKEVGLDFYRFHKKEAQRNEIMMLQSKFEQDKRRIQQLRAARKFRPY</sequence>
<keyword evidence="4" id="KW-0732">Signal</keyword>
<feature type="compositionally biased region" description="Basic residues" evidence="3">
    <location>
        <begin position="208"/>
        <end position="220"/>
    </location>
</feature>
<accession>A0A218VX69</accession>
<comment type="caution">
    <text evidence="6">The sequence shown here is derived from an EMBL/GenBank/DDBJ whole genome shotgun (WGS) entry which is preliminary data.</text>
</comment>
<feature type="compositionally biased region" description="Basic residues" evidence="3">
    <location>
        <begin position="51"/>
        <end position="68"/>
    </location>
</feature>